<dbReference type="InterPro" id="IPR005178">
    <property type="entry name" value="Ostalpha/TMEM184C"/>
</dbReference>
<feature type="transmembrane region" description="Helical" evidence="6">
    <location>
        <begin position="37"/>
        <end position="63"/>
    </location>
</feature>
<evidence type="ECO:0000256" key="3">
    <source>
        <dbReference type="ARBA" id="ARBA00022989"/>
    </source>
</evidence>
<reference evidence="7 8" key="1">
    <citation type="journal article" date="2015" name="Genome Biol.">
        <title>Comparative genomics of Steinernema reveals deeply conserved gene regulatory networks.</title>
        <authorList>
            <person name="Dillman A.R."/>
            <person name="Macchietto M."/>
            <person name="Porter C.F."/>
            <person name="Rogers A."/>
            <person name="Williams B."/>
            <person name="Antoshechkin I."/>
            <person name="Lee M.M."/>
            <person name="Goodwin Z."/>
            <person name="Lu X."/>
            <person name="Lewis E.E."/>
            <person name="Goodrich-Blair H."/>
            <person name="Stock S.P."/>
            <person name="Adams B.J."/>
            <person name="Sternberg P.W."/>
            <person name="Mortazavi A."/>
        </authorList>
    </citation>
    <scope>NUCLEOTIDE SEQUENCE [LARGE SCALE GENOMIC DNA]</scope>
    <source>
        <strain evidence="7 8">ALL</strain>
    </source>
</reference>
<sequence>MDFLAPFFNHNHNVTPVPAPQINEWIKNIGTEDYCPYAIALGFACATTAIIVILAFVQLYFVVKYISDETVRSDLYWIVLMCPITTTCGLVGMFVPRAATFLNAVALAYLMLCLFVMVTLMNSLFGGRKSLAAYLTERRELIRFNVFPICCCKCLPTFRPTEANLRRIEWSVFQTPLIRISLEIMNLVVFLELKERNHWWFQASNVLGLSSMFLAFYGCYVMTPLGQECLAQYKFKTVFRLVDIAQALFSLQKFFFDFLAAIGFFEEGPILPAIGKSQFITSTMLSWEMLLISIIATYLLRPSGNSVFDKYHLQKSSNPLPQLVAAANDNKTELPPVRPPPQRESKEADSVSLSAKEGTSPFRQSKIAPYTE</sequence>
<comment type="subcellular location">
    <subcellularLocation>
        <location evidence="1">Membrane</location>
        <topology evidence="1">Multi-pass membrane protein</topology>
    </subcellularLocation>
</comment>
<organism evidence="7 8">
    <name type="scientific">Steinernema carpocapsae</name>
    <name type="common">Entomopathogenic nematode</name>
    <dbReference type="NCBI Taxonomy" id="34508"/>
    <lineage>
        <taxon>Eukaryota</taxon>
        <taxon>Metazoa</taxon>
        <taxon>Ecdysozoa</taxon>
        <taxon>Nematoda</taxon>
        <taxon>Chromadorea</taxon>
        <taxon>Rhabditida</taxon>
        <taxon>Tylenchina</taxon>
        <taxon>Panagrolaimomorpha</taxon>
        <taxon>Strongyloidoidea</taxon>
        <taxon>Steinernematidae</taxon>
        <taxon>Steinernema</taxon>
    </lineage>
</organism>
<evidence type="ECO:0000256" key="1">
    <source>
        <dbReference type="ARBA" id="ARBA00004141"/>
    </source>
</evidence>
<protein>
    <recommendedName>
        <fullName evidence="9">Organic solute transporter alpha-like protein</fullName>
    </recommendedName>
</protein>
<accession>A0A4U8UMG3</accession>
<gene>
    <name evidence="7" type="ORF">L596_001503</name>
</gene>
<dbReference type="GO" id="GO:0016020">
    <property type="term" value="C:membrane"/>
    <property type="evidence" value="ECO:0007669"/>
    <property type="project" value="UniProtKB-SubCell"/>
</dbReference>
<dbReference type="OrthoDB" id="5832279at2759"/>
<comment type="caution">
    <text evidence="7">The sequence shown here is derived from an EMBL/GenBank/DDBJ whole genome shotgun (WGS) entry which is preliminary data.</text>
</comment>
<evidence type="ECO:0000256" key="2">
    <source>
        <dbReference type="ARBA" id="ARBA00022692"/>
    </source>
</evidence>
<dbReference type="PANTHER" id="PTHR23423">
    <property type="entry name" value="ORGANIC SOLUTE TRANSPORTER-RELATED"/>
    <property type="match status" value="1"/>
</dbReference>
<evidence type="ECO:0008006" key="9">
    <source>
        <dbReference type="Google" id="ProtNLM"/>
    </source>
</evidence>
<keyword evidence="3 6" id="KW-1133">Transmembrane helix</keyword>
<evidence type="ECO:0000256" key="5">
    <source>
        <dbReference type="SAM" id="MobiDB-lite"/>
    </source>
</evidence>
<keyword evidence="8" id="KW-1185">Reference proteome</keyword>
<keyword evidence="4 6" id="KW-0472">Membrane</keyword>
<evidence type="ECO:0000256" key="6">
    <source>
        <dbReference type="SAM" id="Phobius"/>
    </source>
</evidence>
<feature type="transmembrane region" description="Helical" evidence="6">
    <location>
        <begin position="199"/>
        <end position="220"/>
    </location>
</feature>
<dbReference type="Pfam" id="PF03619">
    <property type="entry name" value="Solute_trans_a"/>
    <property type="match status" value="1"/>
</dbReference>
<dbReference type="AlphaFoldDB" id="A0A4U8UMG3"/>
<feature type="transmembrane region" description="Helical" evidence="6">
    <location>
        <begin position="101"/>
        <end position="121"/>
    </location>
</feature>
<dbReference type="SMART" id="SM01417">
    <property type="entry name" value="Solute_trans_a"/>
    <property type="match status" value="1"/>
</dbReference>
<evidence type="ECO:0000313" key="8">
    <source>
        <dbReference type="Proteomes" id="UP000298663"/>
    </source>
</evidence>
<feature type="transmembrane region" description="Helical" evidence="6">
    <location>
        <begin position="75"/>
        <end position="95"/>
    </location>
</feature>
<proteinExistence type="predicted"/>
<dbReference type="STRING" id="34508.A0A4U8UMG3"/>
<name>A0A4U8UMG3_STECR</name>
<dbReference type="Proteomes" id="UP000298663">
    <property type="component" value="Chromosome X"/>
</dbReference>
<evidence type="ECO:0000256" key="4">
    <source>
        <dbReference type="ARBA" id="ARBA00023136"/>
    </source>
</evidence>
<feature type="region of interest" description="Disordered" evidence="5">
    <location>
        <begin position="328"/>
        <end position="372"/>
    </location>
</feature>
<evidence type="ECO:0000313" key="7">
    <source>
        <dbReference type="EMBL" id="TMS33809.1"/>
    </source>
</evidence>
<dbReference type="EMBL" id="CM016762">
    <property type="protein sequence ID" value="TMS33809.1"/>
    <property type="molecule type" value="Genomic_DNA"/>
</dbReference>
<reference evidence="7 8" key="2">
    <citation type="journal article" date="2019" name="G3 (Bethesda)">
        <title>Hybrid Assembly of the Genome of the Entomopathogenic Nematode Steinernema carpocapsae Identifies the X-Chromosome.</title>
        <authorList>
            <person name="Serra L."/>
            <person name="Macchietto M."/>
            <person name="Macias-Munoz A."/>
            <person name="McGill C.J."/>
            <person name="Rodriguez I.M."/>
            <person name="Rodriguez B."/>
            <person name="Murad R."/>
            <person name="Mortazavi A."/>
        </authorList>
    </citation>
    <scope>NUCLEOTIDE SEQUENCE [LARGE SCALE GENOMIC DNA]</scope>
    <source>
        <strain evidence="7 8">ALL</strain>
    </source>
</reference>
<dbReference type="EMBL" id="AZBU02000001">
    <property type="protein sequence ID" value="TMS33809.1"/>
    <property type="molecule type" value="Genomic_DNA"/>
</dbReference>
<keyword evidence="2 6" id="KW-0812">Transmembrane</keyword>